<gene>
    <name evidence="1" type="ORF">UFOVP515_48</name>
</gene>
<protein>
    <submittedName>
        <fullName evidence="1">Uncharacterized protein</fullName>
    </submittedName>
</protein>
<evidence type="ECO:0000313" key="1">
    <source>
        <dbReference type="EMBL" id="CAB4147829.1"/>
    </source>
</evidence>
<name>A0A6J5MVX5_9CAUD</name>
<organism evidence="1">
    <name type="scientific">uncultured Caudovirales phage</name>
    <dbReference type="NCBI Taxonomy" id="2100421"/>
    <lineage>
        <taxon>Viruses</taxon>
        <taxon>Duplodnaviria</taxon>
        <taxon>Heunggongvirae</taxon>
        <taxon>Uroviricota</taxon>
        <taxon>Caudoviricetes</taxon>
        <taxon>Peduoviridae</taxon>
        <taxon>Maltschvirus</taxon>
        <taxon>Maltschvirus maltsch</taxon>
    </lineage>
</organism>
<reference evidence="1" key="1">
    <citation type="submission" date="2020-04" db="EMBL/GenBank/DDBJ databases">
        <authorList>
            <person name="Chiriac C."/>
            <person name="Salcher M."/>
            <person name="Ghai R."/>
            <person name="Kavagutti S V."/>
        </authorList>
    </citation>
    <scope>NUCLEOTIDE SEQUENCE</scope>
</reference>
<accession>A0A6J5MVX5</accession>
<sequence>MTETLYKFNCEVEGVELTCHLEYEPAEFNHGEAPDFPECMNLVNAFCGDIDIAHILMQSIVDHICEEALTQLNSESDE</sequence>
<proteinExistence type="predicted"/>
<dbReference type="EMBL" id="LR796482">
    <property type="protein sequence ID" value="CAB4147829.1"/>
    <property type="molecule type" value="Genomic_DNA"/>
</dbReference>